<dbReference type="GO" id="GO:0008914">
    <property type="term" value="F:leucyl-tRNA--protein transferase activity"/>
    <property type="evidence" value="ECO:0007669"/>
    <property type="project" value="UniProtKB-UniRule"/>
</dbReference>
<evidence type="ECO:0000313" key="6">
    <source>
        <dbReference type="Proteomes" id="UP000297891"/>
    </source>
</evidence>
<dbReference type="Pfam" id="PF03588">
    <property type="entry name" value="Leu_Phe_trans"/>
    <property type="match status" value="1"/>
</dbReference>
<keyword evidence="2 4" id="KW-0808">Transferase</keyword>
<dbReference type="RefSeq" id="WP_100789128.1">
    <property type="nucleotide sequence ID" value="NZ_NPDQ01000001.1"/>
</dbReference>
<reference evidence="5" key="1">
    <citation type="journal article" date="2019" name="PLoS Negl. Trop. Dis.">
        <title>Revisiting the worldwide diversity of Leptospira species in the environment.</title>
        <authorList>
            <person name="Vincent A.T."/>
            <person name="Schiettekatte O."/>
            <person name="Bourhy P."/>
            <person name="Veyrier F.J."/>
            <person name="Picardeau M."/>
        </authorList>
    </citation>
    <scope>NUCLEOTIDE SEQUENCE [LARGE SCALE GENOMIC DNA]</scope>
    <source>
        <strain evidence="5">201800277</strain>
    </source>
</reference>
<comment type="function">
    <text evidence="4">Functions in the N-end rule pathway of protein degradation where it conjugates Leu, Phe and, less efficiently, Met from aminoacyl-tRNAs to the N-termini of proteins containing an N-terminal arginine or lysine.</text>
</comment>
<evidence type="ECO:0000256" key="4">
    <source>
        <dbReference type="HAMAP-Rule" id="MF_00688"/>
    </source>
</evidence>
<dbReference type="Proteomes" id="UP000297891">
    <property type="component" value="Unassembled WGS sequence"/>
</dbReference>
<dbReference type="OrthoDB" id="9790282at2"/>
<dbReference type="SUPFAM" id="SSF55729">
    <property type="entry name" value="Acyl-CoA N-acyltransferases (Nat)"/>
    <property type="match status" value="1"/>
</dbReference>
<dbReference type="Gene3D" id="3.40.630.70">
    <property type="entry name" value="Leucyl/phenylalanyl-tRNA-protein transferase, C-terminal domain"/>
    <property type="match status" value="1"/>
</dbReference>
<dbReference type="EC" id="2.3.2.6" evidence="4"/>
<dbReference type="InterPro" id="IPR042221">
    <property type="entry name" value="Leu/Phe-tRNA_Trfase_N"/>
</dbReference>
<comment type="catalytic activity">
    <reaction evidence="4">
        <text>N-terminal L-lysyl-[protein] + L-leucyl-tRNA(Leu) = N-terminal L-leucyl-L-lysyl-[protein] + tRNA(Leu) + H(+)</text>
        <dbReference type="Rhea" id="RHEA:12340"/>
        <dbReference type="Rhea" id="RHEA-COMP:9613"/>
        <dbReference type="Rhea" id="RHEA-COMP:9622"/>
        <dbReference type="Rhea" id="RHEA-COMP:12670"/>
        <dbReference type="Rhea" id="RHEA-COMP:12671"/>
        <dbReference type="ChEBI" id="CHEBI:15378"/>
        <dbReference type="ChEBI" id="CHEBI:65249"/>
        <dbReference type="ChEBI" id="CHEBI:78442"/>
        <dbReference type="ChEBI" id="CHEBI:78494"/>
        <dbReference type="ChEBI" id="CHEBI:133043"/>
        <dbReference type="EC" id="2.3.2.6"/>
    </reaction>
</comment>
<comment type="catalytic activity">
    <reaction evidence="4">
        <text>N-terminal L-arginyl-[protein] + L-leucyl-tRNA(Leu) = N-terminal L-leucyl-L-arginyl-[protein] + tRNA(Leu) + H(+)</text>
        <dbReference type="Rhea" id="RHEA:50416"/>
        <dbReference type="Rhea" id="RHEA-COMP:9613"/>
        <dbReference type="Rhea" id="RHEA-COMP:9622"/>
        <dbReference type="Rhea" id="RHEA-COMP:12672"/>
        <dbReference type="Rhea" id="RHEA-COMP:12673"/>
        <dbReference type="ChEBI" id="CHEBI:15378"/>
        <dbReference type="ChEBI" id="CHEBI:64719"/>
        <dbReference type="ChEBI" id="CHEBI:78442"/>
        <dbReference type="ChEBI" id="CHEBI:78494"/>
        <dbReference type="ChEBI" id="CHEBI:133044"/>
        <dbReference type="EC" id="2.3.2.6"/>
    </reaction>
</comment>
<dbReference type="GO" id="GO:0030163">
    <property type="term" value="P:protein catabolic process"/>
    <property type="evidence" value="ECO:0007669"/>
    <property type="project" value="UniProtKB-UniRule"/>
</dbReference>
<dbReference type="FunFam" id="3.40.630.70:FF:000001">
    <property type="entry name" value="Leucyl/phenylalanyl-tRNA--protein transferase"/>
    <property type="match status" value="1"/>
</dbReference>
<dbReference type="EMBL" id="RQFP01000001">
    <property type="protein sequence ID" value="TGK95914.1"/>
    <property type="molecule type" value="Genomic_DNA"/>
</dbReference>
<dbReference type="InterPro" id="IPR042203">
    <property type="entry name" value="Leu/Phe-tRNA_Trfase_C"/>
</dbReference>
<sequence>MTQRSFEQFFKNPRTWKEDLVAVGGDFSVDRLLYAYKHGIFPWSEDPVRWYCLDPRAIFDLKRVHFSKTVLRKVKQNKFRISFNEAFPIVMQGCSYREKDNTWITPGFIQGYAELHRLGWAHSVEVWNLENVLVGGVYGVAIGKFFAGESMFSFESDAGKIGLYHLFDKLKQSGFTLFDTQQLNHVTWQLGAYEIPKLSYLDRLERALGDGRPWVIPTSLG</sequence>
<dbReference type="PANTHER" id="PTHR30098">
    <property type="entry name" value="LEUCYL/PHENYLALANYL-TRNA--PROTEIN TRANSFERASE"/>
    <property type="match status" value="1"/>
</dbReference>
<comment type="caution">
    <text evidence="5">The sequence shown here is derived from an EMBL/GenBank/DDBJ whole genome shotgun (WGS) entry which is preliminary data.</text>
</comment>
<accession>A0A2M9Y6T0</accession>
<dbReference type="GO" id="GO:0005737">
    <property type="term" value="C:cytoplasm"/>
    <property type="evidence" value="ECO:0007669"/>
    <property type="project" value="UniProtKB-SubCell"/>
</dbReference>
<evidence type="ECO:0000256" key="1">
    <source>
        <dbReference type="ARBA" id="ARBA00022490"/>
    </source>
</evidence>
<dbReference type="Gene3D" id="3.30.70.3550">
    <property type="entry name" value="Leucyl/phenylalanyl-tRNA-protein transferase, N-terminal domain"/>
    <property type="match status" value="1"/>
</dbReference>
<dbReference type="PANTHER" id="PTHR30098:SF2">
    <property type="entry name" value="LEUCYL_PHENYLALANYL-TRNA--PROTEIN TRANSFERASE"/>
    <property type="match status" value="1"/>
</dbReference>
<dbReference type="HAMAP" id="MF_00688">
    <property type="entry name" value="Leu_Phe_trans"/>
    <property type="match status" value="1"/>
</dbReference>
<dbReference type="InterPro" id="IPR016181">
    <property type="entry name" value="Acyl_CoA_acyltransferase"/>
</dbReference>
<evidence type="ECO:0000313" key="5">
    <source>
        <dbReference type="EMBL" id="TGK95914.1"/>
    </source>
</evidence>
<organism evidence="5 6">
    <name type="scientific">Leptospira brenneri</name>
    <dbReference type="NCBI Taxonomy" id="2023182"/>
    <lineage>
        <taxon>Bacteria</taxon>
        <taxon>Pseudomonadati</taxon>
        <taxon>Spirochaetota</taxon>
        <taxon>Spirochaetia</taxon>
        <taxon>Leptospirales</taxon>
        <taxon>Leptospiraceae</taxon>
        <taxon>Leptospira</taxon>
    </lineage>
</organism>
<dbReference type="InterPro" id="IPR004616">
    <property type="entry name" value="Leu/Phe-tRNA_Trfase"/>
</dbReference>
<proteinExistence type="inferred from homology"/>
<keyword evidence="1 4" id="KW-0963">Cytoplasm</keyword>
<comment type="similarity">
    <text evidence="4">Belongs to the L/F-transferase family.</text>
</comment>
<evidence type="ECO:0000256" key="2">
    <source>
        <dbReference type="ARBA" id="ARBA00022679"/>
    </source>
</evidence>
<protein>
    <recommendedName>
        <fullName evidence="4">Leucyl/phenylalanyl-tRNA--protein transferase</fullName>
        <ecNumber evidence="4">2.3.2.6</ecNumber>
    </recommendedName>
    <alternativeName>
        <fullName evidence="4">L/F-transferase</fullName>
    </alternativeName>
    <alternativeName>
        <fullName evidence="4">Leucyltransferase</fullName>
    </alternativeName>
    <alternativeName>
        <fullName evidence="4">Phenyalanyltransferase</fullName>
    </alternativeName>
</protein>
<keyword evidence="6" id="KW-1185">Reference proteome</keyword>
<keyword evidence="3 4" id="KW-0012">Acyltransferase</keyword>
<dbReference type="NCBIfam" id="TIGR00667">
    <property type="entry name" value="aat"/>
    <property type="match status" value="1"/>
</dbReference>
<gene>
    <name evidence="4" type="primary">aat</name>
    <name evidence="5" type="ORF">EHQ30_04620</name>
</gene>
<comment type="subcellular location">
    <subcellularLocation>
        <location evidence="4">Cytoplasm</location>
    </subcellularLocation>
</comment>
<name>A0A2M9Y6T0_9LEPT</name>
<evidence type="ECO:0000256" key="3">
    <source>
        <dbReference type="ARBA" id="ARBA00023315"/>
    </source>
</evidence>
<comment type="catalytic activity">
    <reaction evidence="4">
        <text>L-phenylalanyl-tRNA(Phe) + an N-terminal L-alpha-aminoacyl-[protein] = an N-terminal L-phenylalanyl-L-alpha-aminoacyl-[protein] + tRNA(Phe)</text>
        <dbReference type="Rhea" id="RHEA:43632"/>
        <dbReference type="Rhea" id="RHEA-COMP:9668"/>
        <dbReference type="Rhea" id="RHEA-COMP:9699"/>
        <dbReference type="Rhea" id="RHEA-COMP:10636"/>
        <dbReference type="Rhea" id="RHEA-COMP:10637"/>
        <dbReference type="ChEBI" id="CHEBI:78442"/>
        <dbReference type="ChEBI" id="CHEBI:78531"/>
        <dbReference type="ChEBI" id="CHEBI:78597"/>
        <dbReference type="ChEBI" id="CHEBI:83561"/>
        <dbReference type="EC" id="2.3.2.6"/>
    </reaction>
</comment>
<dbReference type="AlphaFoldDB" id="A0A2M9Y6T0"/>